<reference evidence="2 3" key="1">
    <citation type="submission" date="2021-01" db="EMBL/GenBank/DDBJ databases">
        <title>Whole genome shotgun sequence of Actinoplanes couchii NBRC 106145.</title>
        <authorList>
            <person name="Komaki H."/>
            <person name="Tamura T."/>
        </authorList>
    </citation>
    <scope>NUCLEOTIDE SEQUENCE [LARGE SCALE GENOMIC DNA]</scope>
    <source>
        <strain evidence="2 3">NBRC 106145</strain>
    </source>
</reference>
<name>A0ABQ3X6K1_9ACTN</name>
<proteinExistence type="predicted"/>
<comment type="caution">
    <text evidence="2">The sequence shown here is derived from an EMBL/GenBank/DDBJ whole genome shotgun (WGS) entry which is preliminary data.</text>
</comment>
<feature type="compositionally biased region" description="Polar residues" evidence="1">
    <location>
        <begin position="163"/>
        <end position="174"/>
    </location>
</feature>
<feature type="compositionally biased region" description="Gly residues" evidence="1">
    <location>
        <begin position="134"/>
        <end position="146"/>
    </location>
</feature>
<evidence type="ECO:0000313" key="3">
    <source>
        <dbReference type="Proteomes" id="UP000612282"/>
    </source>
</evidence>
<feature type="region of interest" description="Disordered" evidence="1">
    <location>
        <begin position="129"/>
        <end position="174"/>
    </location>
</feature>
<keyword evidence="3" id="KW-1185">Reference proteome</keyword>
<dbReference type="EMBL" id="BOMG01000037">
    <property type="protein sequence ID" value="GID54144.1"/>
    <property type="molecule type" value="Genomic_DNA"/>
</dbReference>
<evidence type="ECO:0000313" key="2">
    <source>
        <dbReference type="EMBL" id="GID54144.1"/>
    </source>
</evidence>
<protein>
    <recommendedName>
        <fullName evidence="4">PE domain-containing protein</fullName>
    </recommendedName>
</protein>
<organism evidence="2 3">
    <name type="scientific">Actinoplanes couchii</name>
    <dbReference type="NCBI Taxonomy" id="403638"/>
    <lineage>
        <taxon>Bacteria</taxon>
        <taxon>Bacillati</taxon>
        <taxon>Actinomycetota</taxon>
        <taxon>Actinomycetes</taxon>
        <taxon>Micromonosporales</taxon>
        <taxon>Micromonosporaceae</taxon>
        <taxon>Actinoplanes</taxon>
    </lineage>
</organism>
<evidence type="ECO:0000256" key="1">
    <source>
        <dbReference type="SAM" id="MobiDB-lite"/>
    </source>
</evidence>
<evidence type="ECO:0008006" key="4">
    <source>
        <dbReference type="Google" id="ProtNLM"/>
    </source>
</evidence>
<dbReference type="Proteomes" id="UP000612282">
    <property type="component" value="Unassembled WGS sequence"/>
</dbReference>
<dbReference type="RefSeq" id="WP_203795253.1">
    <property type="nucleotide sequence ID" value="NZ_BAAAQE010000012.1"/>
</dbReference>
<accession>A0ABQ3X6K1</accession>
<gene>
    <name evidence="2" type="ORF">Aco03nite_025480</name>
</gene>
<sequence length="174" mass="18444">MAIPEEDRGPAWLRDYDYADFGSIEADIQAMKEFAAKLTSSVEGSYAPHAQTVSDTMMTALPAAPNFPELHLFLNAHDQVQLATQRNVYGYIDNTYRFATAAEQISDKYEGSDAFARAKVTDVQQYLGATGTSSGAGTGTGTGGSGNTNSTLPNIELPLDGTPTATSFDNSGEG</sequence>